<dbReference type="InParanoid" id="D8PWJ9"/>
<dbReference type="OMA" id="HNCALSQ"/>
<dbReference type="VEuPathDB" id="FungiDB:SCHCODRAFT_02606498"/>
<feature type="domain" description="Macro-like" evidence="1">
    <location>
        <begin position="62"/>
        <end position="201"/>
    </location>
</feature>
<evidence type="ECO:0000313" key="3">
    <source>
        <dbReference type="Proteomes" id="UP000007431"/>
    </source>
</evidence>
<dbReference type="OrthoDB" id="6082470at2759"/>
<dbReference type="eggNOG" id="ENOG502S9WU">
    <property type="taxonomic scope" value="Eukaryota"/>
</dbReference>
<dbReference type="Pfam" id="PF14519">
    <property type="entry name" value="Macro_2"/>
    <property type="match status" value="1"/>
</dbReference>
<name>D8PWJ9_SCHCM</name>
<keyword evidence="3" id="KW-1185">Reference proteome</keyword>
<dbReference type="EMBL" id="GL377303">
    <property type="protein sequence ID" value="EFJ00225.1"/>
    <property type="molecule type" value="Genomic_DNA"/>
</dbReference>
<accession>D8PWJ9</accession>
<dbReference type="AlphaFoldDB" id="D8PWJ9"/>
<organism evidence="3">
    <name type="scientific">Schizophyllum commune (strain H4-8 / FGSC 9210)</name>
    <name type="common">Split gill fungus</name>
    <dbReference type="NCBI Taxonomy" id="578458"/>
    <lineage>
        <taxon>Eukaryota</taxon>
        <taxon>Fungi</taxon>
        <taxon>Dikarya</taxon>
        <taxon>Basidiomycota</taxon>
        <taxon>Agaricomycotina</taxon>
        <taxon>Agaricomycetes</taxon>
        <taxon>Agaricomycetidae</taxon>
        <taxon>Agaricales</taxon>
        <taxon>Schizophyllaceae</taxon>
        <taxon>Schizophyllum</taxon>
    </lineage>
</organism>
<dbReference type="SUPFAM" id="SSF52949">
    <property type="entry name" value="Macro domain-like"/>
    <property type="match status" value="1"/>
</dbReference>
<dbReference type="Proteomes" id="UP000007431">
    <property type="component" value="Unassembled WGS sequence"/>
</dbReference>
<dbReference type="KEGG" id="scm:SCHCO_02606498"/>
<dbReference type="HOGENOM" id="CLU_046550_6_0_1"/>
<proteinExistence type="predicted"/>
<sequence length="229" mass="25216">MFSLGRAAIPRFFLLSRGADSELYQAWRDAIKEVAPASVHDKFELLSADLKELPAKKIAVDCVVSPANSYGIMDGGYDLALSLMFRGKGKDGEKTLTRYCQAALREKWAGYLPPSSCMLMPIPAEVENPLKAKVLAVLPTMRIPEDASWRRDLVYNSMWALLNAIRTHDAPLESVLLTGLGTGTGCVSPKRCAVQMMLAVKHFVEGIPENGTWNDVMPVALEVDETFKL</sequence>
<protein>
    <recommendedName>
        <fullName evidence="1">Macro-like domain-containing protein</fullName>
    </recommendedName>
</protein>
<evidence type="ECO:0000259" key="1">
    <source>
        <dbReference type="Pfam" id="PF14519"/>
    </source>
</evidence>
<reference evidence="2 3" key="1">
    <citation type="journal article" date="2010" name="Nat. Biotechnol.">
        <title>Genome sequence of the model mushroom Schizophyllum commune.</title>
        <authorList>
            <person name="Ohm R.A."/>
            <person name="de Jong J.F."/>
            <person name="Lugones L.G."/>
            <person name="Aerts A."/>
            <person name="Kothe E."/>
            <person name="Stajich J.E."/>
            <person name="de Vries R.P."/>
            <person name="Record E."/>
            <person name="Levasseur A."/>
            <person name="Baker S.E."/>
            <person name="Bartholomew K.A."/>
            <person name="Coutinho P.M."/>
            <person name="Erdmann S."/>
            <person name="Fowler T.J."/>
            <person name="Gathman A.C."/>
            <person name="Lombard V."/>
            <person name="Henrissat B."/>
            <person name="Knabe N."/>
            <person name="Kuees U."/>
            <person name="Lilly W.W."/>
            <person name="Lindquist E."/>
            <person name="Lucas S."/>
            <person name="Magnuson J.K."/>
            <person name="Piumi F."/>
            <person name="Raudaskoski M."/>
            <person name="Salamov A."/>
            <person name="Schmutz J."/>
            <person name="Schwarze F.W.M.R."/>
            <person name="vanKuyk P.A."/>
            <person name="Horton J.S."/>
            <person name="Grigoriev I.V."/>
            <person name="Woesten H.A.B."/>
        </authorList>
    </citation>
    <scope>NUCLEOTIDE SEQUENCE [LARGE SCALE GENOMIC DNA]</scope>
    <source>
        <strain evidence="3">H4-8 / FGSC 9210</strain>
    </source>
</reference>
<dbReference type="Gene3D" id="3.40.220.10">
    <property type="entry name" value="Leucine Aminopeptidase, subunit E, domain 1"/>
    <property type="match status" value="1"/>
</dbReference>
<dbReference type="STRING" id="578458.D8PWJ9"/>
<dbReference type="InterPro" id="IPR043472">
    <property type="entry name" value="Macro_dom-like"/>
</dbReference>
<gene>
    <name evidence="2" type="ORF">SCHCODRAFT_65802</name>
</gene>
<dbReference type="GeneID" id="9595727"/>
<dbReference type="RefSeq" id="XP_003035127.1">
    <property type="nucleotide sequence ID" value="XM_003035081.1"/>
</dbReference>
<dbReference type="InterPro" id="IPR028071">
    <property type="entry name" value="Macro-like_dom"/>
</dbReference>
<evidence type="ECO:0000313" key="2">
    <source>
        <dbReference type="EMBL" id="EFJ00225.1"/>
    </source>
</evidence>